<dbReference type="EMBL" id="CVTF01000005">
    <property type="protein sequence ID" value="CRL92300.1"/>
    <property type="molecule type" value="Genomic_DNA"/>
</dbReference>
<dbReference type="Proteomes" id="UP000182715">
    <property type="component" value="Unassembled WGS sequence"/>
</dbReference>
<evidence type="ECO:0000313" key="1">
    <source>
        <dbReference type="EMBL" id="CRL92300.1"/>
    </source>
</evidence>
<sequence>MCFVFSYGYILGQADGFIKHFCGFIPSESQTVGLQTAFAIIAAVLNFRGFYVG</sequence>
<accession>A0A0H5DLR6</accession>
<organism evidence="1 2">
    <name type="scientific">Neisseria meningitidis serogroup B</name>
    <dbReference type="NCBI Taxonomy" id="491"/>
    <lineage>
        <taxon>Bacteria</taxon>
        <taxon>Pseudomonadati</taxon>
        <taxon>Pseudomonadota</taxon>
        <taxon>Betaproteobacteria</taxon>
        <taxon>Neisseriales</taxon>
        <taxon>Neisseriaceae</taxon>
        <taxon>Neisseria</taxon>
    </lineage>
</organism>
<proteinExistence type="predicted"/>
<evidence type="ECO:0000313" key="2">
    <source>
        <dbReference type="Proteomes" id="UP000182715"/>
    </source>
</evidence>
<reference evidence="1 2" key="1">
    <citation type="submission" date="2014-11" db="EMBL/GenBank/DDBJ databases">
        <authorList>
            <person name="Diene M.Seydina."/>
        </authorList>
    </citation>
    <scope>NUCLEOTIDE SEQUENCE [LARGE SCALE GENOMIC DNA]</scope>
    <source>
        <strain evidence="1 2">Neisseria meningitidis CHUV</strain>
    </source>
</reference>
<protein>
    <submittedName>
        <fullName evidence="1">GTPase and tRNA-U34 5-formylation enzyme TrmE</fullName>
    </submittedName>
</protein>
<name>A0A0H5DLR6_NEIMI</name>
<dbReference type="AlphaFoldDB" id="A0A0H5DLR6"/>